<dbReference type="Proteomes" id="UP000233469">
    <property type="component" value="Unassembled WGS sequence"/>
</dbReference>
<evidence type="ECO:0000313" key="4">
    <source>
        <dbReference type="EMBL" id="PKK64745.1"/>
    </source>
</evidence>
<dbReference type="PROSITE" id="PS50005">
    <property type="entry name" value="TPR"/>
    <property type="match status" value="1"/>
</dbReference>
<dbReference type="Gene3D" id="1.25.40.10">
    <property type="entry name" value="Tetratricopeptide repeat domain"/>
    <property type="match status" value="1"/>
</dbReference>
<dbReference type="InterPro" id="IPR047150">
    <property type="entry name" value="SGT"/>
</dbReference>
<dbReference type="Pfam" id="PF13181">
    <property type="entry name" value="TPR_8"/>
    <property type="match status" value="1"/>
</dbReference>
<evidence type="ECO:0000256" key="2">
    <source>
        <dbReference type="ARBA" id="ARBA00022803"/>
    </source>
</evidence>
<dbReference type="GO" id="GO:0072380">
    <property type="term" value="C:TRC complex"/>
    <property type="evidence" value="ECO:0007669"/>
    <property type="project" value="TreeGrafter"/>
</dbReference>
<reference evidence="4 5" key="1">
    <citation type="submission" date="2016-04" db="EMBL/GenBank/DDBJ databases">
        <title>Genome analyses suggest a sexual origin of heterokaryosis in a supposedly ancient asexual fungus.</title>
        <authorList>
            <person name="Ropars J."/>
            <person name="Sedzielewska K."/>
            <person name="Noel J."/>
            <person name="Charron P."/>
            <person name="Farinelli L."/>
            <person name="Marton T."/>
            <person name="Kruger M."/>
            <person name="Pelin A."/>
            <person name="Brachmann A."/>
            <person name="Corradi N."/>
        </authorList>
    </citation>
    <scope>NUCLEOTIDE SEQUENCE [LARGE SCALE GENOMIC DNA]</scope>
    <source>
        <strain evidence="4 5">C2</strain>
    </source>
</reference>
<dbReference type="SUPFAM" id="SSF48452">
    <property type="entry name" value="TPR-like"/>
    <property type="match status" value="1"/>
</dbReference>
<dbReference type="VEuPathDB" id="FungiDB:RhiirA1_35603"/>
<dbReference type="GO" id="GO:0060090">
    <property type="term" value="F:molecular adaptor activity"/>
    <property type="evidence" value="ECO:0007669"/>
    <property type="project" value="TreeGrafter"/>
</dbReference>
<reference evidence="4 5" key="2">
    <citation type="submission" date="2017-10" db="EMBL/GenBank/DDBJ databases">
        <title>Extensive intraspecific genome diversity in a model arbuscular mycorrhizal fungus.</title>
        <authorList>
            <person name="Chen E.C.H."/>
            <person name="Morin E."/>
            <person name="Baudet D."/>
            <person name="Noel J."/>
            <person name="Ndikumana S."/>
            <person name="Charron P."/>
            <person name="St-Onge C."/>
            <person name="Giorgi J."/>
            <person name="Grigoriev I.V."/>
            <person name="Roux C."/>
            <person name="Martin F.M."/>
            <person name="Corradi N."/>
        </authorList>
    </citation>
    <scope>NUCLEOTIDE SEQUENCE [LARGE SCALE GENOMIC DNA]</scope>
    <source>
        <strain evidence="4 5">C2</strain>
    </source>
</reference>
<dbReference type="VEuPathDB" id="FungiDB:FUN_011074"/>
<dbReference type="GO" id="GO:0016020">
    <property type="term" value="C:membrane"/>
    <property type="evidence" value="ECO:0007669"/>
    <property type="project" value="TreeGrafter"/>
</dbReference>
<sequence length="387" mass="44885">MKNYTAAIRDCKKSIEIEPKHIKSYYRLANSLKMLFYYNESVEAYNTFLNIDPDNNLAKNERMQVRNNIFREKFEQIQPALRIKNWANCDIDPLSCKARLLAATLKFNKGNENGKNRNVKGLEEITEGYMNRYRPDAQTIDQGIESIQRAIELASFARENFPGTIDGDTSINLILKNTFIRALKVHQMRLILVKYKMNSKLFDKILQLAEEIINNCRENPISIEDSIPYCAYDRGHLDEAYGVIGSVYNERSKFSCEGLGVQERDSKFLSESVKNYENSLKYLPNDDPNFALFHYLIAAYKLMIGGHTLHEIKQHAQKAKECEKEVHPVFGDYVGDSFEKSIVFQSLEQLRRPYYIVSDDDYFLPKACQVSSNSKEEEQRFIQEFGS</sequence>
<keyword evidence="1" id="KW-0677">Repeat</keyword>
<dbReference type="GO" id="GO:0006620">
    <property type="term" value="P:post-translational protein targeting to endoplasmic reticulum membrane"/>
    <property type="evidence" value="ECO:0007669"/>
    <property type="project" value="TreeGrafter"/>
</dbReference>
<evidence type="ECO:0000256" key="3">
    <source>
        <dbReference type="PROSITE-ProRule" id="PRU00339"/>
    </source>
</evidence>
<keyword evidence="2 3" id="KW-0802">TPR repeat</keyword>
<proteinExistence type="predicted"/>
<protein>
    <submittedName>
        <fullName evidence="4">Uncharacterized protein</fullName>
    </submittedName>
</protein>
<dbReference type="EMBL" id="LLXL01001386">
    <property type="protein sequence ID" value="PKK64745.1"/>
    <property type="molecule type" value="Genomic_DNA"/>
</dbReference>
<dbReference type="PANTHER" id="PTHR45831:SF2">
    <property type="entry name" value="LD24721P"/>
    <property type="match status" value="1"/>
</dbReference>
<dbReference type="VEuPathDB" id="FungiDB:RhiirFUN_012358"/>
<evidence type="ECO:0000256" key="1">
    <source>
        <dbReference type="ARBA" id="ARBA00022737"/>
    </source>
</evidence>
<dbReference type="AlphaFoldDB" id="A0A2N1MSZ2"/>
<accession>A0A2N1MSZ2</accession>
<gene>
    <name evidence="4" type="ORF">RhiirC2_91752</name>
</gene>
<feature type="repeat" description="TPR" evidence="3">
    <location>
        <begin position="22"/>
        <end position="55"/>
    </location>
</feature>
<evidence type="ECO:0000313" key="5">
    <source>
        <dbReference type="Proteomes" id="UP000233469"/>
    </source>
</evidence>
<comment type="caution">
    <text evidence="4">The sequence shown here is derived from an EMBL/GenBank/DDBJ whole genome shotgun (WGS) entry which is preliminary data.</text>
</comment>
<name>A0A2N1MSZ2_9GLOM</name>
<dbReference type="InterPro" id="IPR011990">
    <property type="entry name" value="TPR-like_helical_dom_sf"/>
</dbReference>
<dbReference type="PANTHER" id="PTHR45831">
    <property type="entry name" value="LD24721P"/>
    <property type="match status" value="1"/>
</dbReference>
<dbReference type="InterPro" id="IPR019734">
    <property type="entry name" value="TPR_rpt"/>
</dbReference>
<organism evidence="4 5">
    <name type="scientific">Rhizophagus irregularis</name>
    <dbReference type="NCBI Taxonomy" id="588596"/>
    <lineage>
        <taxon>Eukaryota</taxon>
        <taxon>Fungi</taxon>
        <taxon>Fungi incertae sedis</taxon>
        <taxon>Mucoromycota</taxon>
        <taxon>Glomeromycotina</taxon>
        <taxon>Glomeromycetes</taxon>
        <taxon>Glomerales</taxon>
        <taxon>Glomeraceae</taxon>
        <taxon>Rhizophagus</taxon>
    </lineage>
</organism>